<evidence type="ECO:0000313" key="1">
    <source>
        <dbReference type="EMBL" id="JAR96589.1"/>
    </source>
</evidence>
<accession>A0A170VEM1</accession>
<reference evidence="1" key="1">
    <citation type="submission" date="2016-04" db="EMBL/GenBank/DDBJ databases">
        <authorList>
            <person name="Calderon-Fernandez G.M.Sr."/>
        </authorList>
    </citation>
    <scope>NUCLEOTIDE SEQUENCE</scope>
    <source>
        <strain evidence="1">Int1</strain>
        <tissue evidence="1">Integument</tissue>
    </source>
</reference>
<protein>
    <submittedName>
        <fullName evidence="1">Putative glutamate receptor ionotropic kainate 4</fullName>
    </submittedName>
</protein>
<dbReference type="AlphaFoldDB" id="A0A170VEM1"/>
<sequence>MSVDMSVIKCIIIFSVKF</sequence>
<dbReference type="EMBL" id="GEMB01006762">
    <property type="protein sequence ID" value="JAR96589.1"/>
    <property type="molecule type" value="Transcribed_RNA"/>
</dbReference>
<organism evidence="1">
    <name type="scientific">Triatoma infestans</name>
    <name type="common">Assassin bug</name>
    <dbReference type="NCBI Taxonomy" id="30076"/>
    <lineage>
        <taxon>Eukaryota</taxon>
        <taxon>Metazoa</taxon>
        <taxon>Ecdysozoa</taxon>
        <taxon>Arthropoda</taxon>
        <taxon>Hexapoda</taxon>
        <taxon>Insecta</taxon>
        <taxon>Pterygota</taxon>
        <taxon>Neoptera</taxon>
        <taxon>Paraneoptera</taxon>
        <taxon>Hemiptera</taxon>
        <taxon>Heteroptera</taxon>
        <taxon>Panheteroptera</taxon>
        <taxon>Cimicomorpha</taxon>
        <taxon>Reduviidae</taxon>
        <taxon>Triatominae</taxon>
        <taxon>Triatoma</taxon>
    </lineage>
</organism>
<reference evidence="1" key="2">
    <citation type="journal article" date="2017" name="J. Med. Entomol.">
        <title>Transcriptome Analysis of the Triatoma infestans (Hemiptera: Reduviidae) Integument.</title>
        <authorList>
            <person name="Calderon-Fernandez G.M."/>
            <person name="Moriconi D.E."/>
            <person name="Dulbecco A.B."/>
            <person name="Juarez M.P."/>
        </authorList>
    </citation>
    <scope>NUCLEOTIDE SEQUENCE</scope>
    <source>
        <strain evidence="1">Int1</strain>
        <tissue evidence="1">Integument</tissue>
    </source>
</reference>
<name>A0A170VEM1_TRIIF</name>
<keyword evidence="1" id="KW-0675">Receptor</keyword>
<proteinExistence type="predicted"/>